<dbReference type="KEGG" id="ips:CfP315_0807"/>
<dbReference type="InterPro" id="IPR023673">
    <property type="entry name" value="Ribosomal_uL1_CS"/>
</dbReference>
<gene>
    <name evidence="9" type="primary">rplA</name>
    <name evidence="11" type="ORF">CfP315_0807</name>
</gene>
<protein>
    <recommendedName>
        <fullName evidence="8 9">Large ribosomal subunit protein uL1</fullName>
    </recommendedName>
</protein>
<name>A0AA48KZE1_9FIRM</name>
<dbReference type="NCBIfam" id="TIGR01169">
    <property type="entry name" value="rplA_bact"/>
    <property type="match status" value="1"/>
</dbReference>
<dbReference type="GO" id="GO:0003735">
    <property type="term" value="F:structural constituent of ribosome"/>
    <property type="evidence" value="ECO:0007669"/>
    <property type="project" value="InterPro"/>
</dbReference>
<evidence type="ECO:0000256" key="3">
    <source>
        <dbReference type="ARBA" id="ARBA00022730"/>
    </source>
</evidence>
<dbReference type="Proteomes" id="UP001337580">
    <property type="component" value="Chromosome"/>
</dbReference>
<evidence type="ECO:0000256" key="6">
    <source>
        <dbReference type="ARBA" id="ARBA00022980"/>
    </source>
</evidence>
<dbReference type="FunFam" id="3.40.50.790:FF:000001">
    <property type="entry name" value="50S ribosomal protein L1"/>
    <property type="match status" value="1"/>
</dbReference>
<dbReference type="InterPro" id="IPR005878">
    <property type="entry name" value="Ribosom_uL1_bac-type"/>
</dbReference>
<dbReference type="PANTHER" id="PTHR36427">
    <property type="entry name" value="54S RIBOSOMAL PROTEIN L1, MITOCHONDRIAL"/>
    <property type="match status" value="1"/>
</dbReference>
<evidence type="ECO:0000256" key="7">
    <source>
        <dbReference type="ARBA" id="ARBA00023274"/>
    </source>
</evidence>
<dbReference type="CDD" id="cd00403">
    <property type="entry name" value="Ribosomal_L1"/>
    <property type="match status" value="1"/>
</dbReference>
<organism evidence="11">
    <name type="scientific">Candidatus Improbicoccus pseudotrichonymphae</name>
    <dbReference type="NCBI Taxonomy" id="3033792"/>
    <lineage>
        <taxon>Bacteria</taxon>
        <taxon>Bacillati</taxon>
        <taxon>Bacillota</taxon>
        <taxon>Clostridia</taxon>
        <taxon>Candidatus Improbicoccus</taxon>
    </lineage>
</organism>
<evidence type="ECO:0000256" key="9">
    <source>
        <dbReference type="HAMAP-Rule" id="MF_01318"/>
    </source>
</evidence>
<dbReference type="InterPro" id="IPR002143">
    <property type="entry name" value="Ribosomal_uL1"/>
</dbReference>
<evidence type="ECO:0000256" key="8">
    <source>
        <dbReference type="ARBA" id="ARBA00035241"/>
    </source>
</evidence>
<keyword evidence="2 9" id="KW-0678">Repressor</keyword>
<comment type="function">
    <text evidence="9">Protein L1 is also a translational repressor protein, it controls the translation of the L11 operon by binding to its mRNA.</text>
</comment>
<dbReference type="GO" id="GO:0006417">
    <property type="term" value="P:regulation of translation"/>
    <property type="evidence" value="ECO:0007669"/>
    <property type="project" value="UniProtKB-KW"/>
</dbReference>
<keyword evidence="5 9" id="KW-0694">RNA-binding</keyword>
<dbReference type="GO" id="GO:0000049">
    <property type="term" value="F:tRNA binding"/>
    <property type="evidence" value="ECO:0007669"/>
    <property type="project" value="UniProtKB-KW"/>
</dbReference>
<evidence type="ECO:0000256" key="2">
    <source>
        <dbReference type="ARBA" id="ARBA00022491"/>
    </source>
</evidence>
<dbReference type="Gene3D" id="3.40.50.790">
    <property type="match status" value="1"/>
</dbReference>
<dbReference type="Pfam" id="PF00687">
    <property type="entry name" value="Ribosomal_L1"/>
    <property type="match status" value="1"/>
</dbReference>
<dbReference type="GO" id="GO:0019843">
    <property type="term" value="F:rRNA binding"/>
    <property type="evidence" value="ECO:0007669"/>
    <property type="project" value="UniProtKB-UniRule"/>
</dbReference>
<dbReference type="PANTHER" id="PTHR36427:SF3">
    <property type="entry name" value="LARGE RIBOSOMAL SUBUNIT PROTEIN UL1M"/>
    <property type="match status" value="1"/>
</dbReference>
<keyword evidence="4 9" id="KW-0810">Translation regulation</keyword>
<dbReference type="SUPFAM" id="SSF56808">
    <property type="entry name" value="Ribosomal protein L1"/>
    <property type="match status" value="1"/>
</dbReference>
<dbReference type="HAMAP" id="MF_01318_B">
    <property type="entry name" value="Ribosomal_uL1_B"/>
    <property type="match status" value="1"/>
</dbReference>
<keyword evidence="3 9" id="KW-0699">rRNA-binding</keyword>
<evidence type="ECO:0000256" key="10">
    <source>
        <dbReference type="RuleBase" id="RU000659"/>
    </source>
</evidence>
<dbReference type="GO" id="GO:0006412">
    <property type="term" value="P:translation"/>
    <property type="evidence" value="ECO:0007669"/>
    <property type="project" value="UniProtKB-UniRule"/>
</dbReference>
<sequence length="232" mass="25873">MKKRGKRYHELVKLFNKKLKYTSKEAVELCLQAANAKFDETIEVHVKLSVDSRQANQQVRGTLVLPNGNGKNLKILVICKNENVDIAKKSGADLIGSDEYIEKIQSGWFDFDVLITTPDMMPTISKLGKILGPKGLMPNPKLGTVTSDIRKAITEIKLGKIEYRTDKNNIVHCYIGKKSFGSDKILENFESLMNTIAKARPVSIKSQYIRSCFISSTMGLGIAVNENSFMAV</sequence>
<evidence type="ECO:0000256" key="1">
    <source>
        <dbReference type="ARBA" id="ARBA00010531"/>
    </source>
</evidence>
<comment type="similarity">
    <text evidence="1 9 10">Belongs to the universal ribosomal protein uL1 family.</text>
</comment>
<dbReference type="GO" id="GO:0015934">
    <property type="term" value="C:large ribosomal subunit"/>
    <property type="evidence" value="ECO:0007669"/>
    <property type="project" value="InterPro"/>
</dbReference>
<evidence type="ECO:0000256" key="4">
    <source>
        <dbReference type="ARBA" id="ARBA00022845"/>
    </source>
</evidence>
<evidence type="ECO:0000313" key="11">
    <source>
        <dbReference type="EMBL" id="BED92204.1"/>
    </source>
</evidence>
<comment type="subunit">
    <text evidence="9">Part of the 50S ribosomal subunit.</text>
</comment>
<reference evidence="11" key="1">
    <citation type="journal article" date="2023" name="ISME J.">
        <title>Emergence of putative energy parasites within Clostridia revealed by genome analysis of a novel endosymbiotic clade.</title>
        <authorList>
            <person name="Takahashi K."/>
            <person name="Kuwahara H."/>
            <person name="Horikawa Y."/>
            <person name="Izawa K."/>
            <person name="Kato D."/>
            <person name="Inagaki T."/>
            <person name="Yuki M."/>
            <person name="Ohkuma M."/>
            <person name="Hongoh Y."/>
        </authorList>
    </citation>
    <scope>NUCLEOTIDE SEQUENCE</scope>
    <source>
        <strain evidence="11">CfP3-15</strain>
    </source>
</reference>
<dbReference type="PROSITE" id="PS01199">
    <property type="entry name" value="RIBOSOMAL_L1"/>
    <property type="match status" value="1"/>
</dbReference>
<dbReference type="AlphaFoldDB" id="A0AA48KZE1"/>
<dbReference type="InterPro" id="IPR023674">
    <property type="entry name" value="Ribosomal_uL1-like"/>
</dbReference>
<proteinExistence type="inferred from homology"/>
<dbReference type="Gene3D" id="3.30.190.20">
    <property type="match status" value="1"/>
</dbReference>
<keyword evidence="7 9" id="KW-0687">Ribonucleoprotein</keyword>
<dbReference type="InterPro" id="IPR016095">
    <property type="entry name" value="Ribosomal_uL1_3-a/b-sand"/>
</dbReference>
<dbReference type="PIRSF" id="PIRSF002155">
    <property type="entry name" value="Ribosomal_L1"/>
    <property type="match status" value="1"/>
</dbReference>
<keyword evidence="6 9" id="KW-0689">Ribosomal protein</keyword>
<accession>A0AA48KZE1</accession>
<keyword evidence="9" id="KW-0820">tRNA-binding</keyword>
<comment type="function">
    <text evidence="9">Binds directly to 23S rRNA. The L1 stalk is quite mobile in the ribosome, and is involved in E site tRNA release.</text>
</comment>
<evidence type="ECO:0000256" key="5">
    <source>
        <dbReference type="ARBA" id="ARBA00022884"/>
    </source>
</evidence>
<dbReference type="InterPro" id="IPR028364">
    <property type="entry name" value="Ribosomal_uL1/biogenesis"/>
</dbReference>
<dbReference type="EMBL" id="AP027924">
    <property type="protein sequence ID" value="BED92204.1"/>
    <property type="molecule type" value="Genomic_DNA"/>
</dbReference>